<dbReference type="EMBL" id="AMZQ01000002">
    <property type="protein sequence ID" value="EKU12010.1"/>
    <property type="molecule type" value="Genomic_DNA"/>
</dbReference>
<proteinExistence type="predicted"/>
<organism evidence="2 3">
    <name type="scientific">Campylobacter showae CSUNSWCD</name>
    <dbReference type="NCBI Taxonomy" id="1244083"/>
    <lineage>
        <taxon>Bacteria</taxon>
        <taxon>Pseudomonadati</taxon>
        <taxon>Campylobacterota</taxon>
        <taxon>Epsilonproteobacteria</taxon>
        <taxon>Campylobacterales</taxon>
        <taxon>Campylobacteraceae</taxon>
        <taxon>Campylobacter</taxon>
    </lineage>
</organism>
<keyword evidence="1" id="KW-1133">Transmembrane helix</keyword>
<reference evidence="2 3" key="1">
    <citation type="journal article" date="2013" name="Genome Announc.">
        <title>Genome Sequence of Campylobacter showae UNSWCD, Isolated from a Patient with Crohn's Disease.</title>
        <authorList>
            <person name="Tay A.P."/>
            <person name="Kaakoush N.O."/>
            <person name="Deshpande N.P."/>
            <person name="Chen Z."/>
            <person name="Mitchell H."/>
            <person name="Wilkins M.R."/>
        </authorList>
    </citation>
    <scope>NUCLEOTIDE SEQUENCE [LARGE SCALE GENOMIC DNA]</scope>
    <source>
        <strain evidence="2 3">CSUNSWCD</strain>
    </source>
</reference>
<gene>
    <name evidence="2" type="ORF">CSUNSWCD_1334</name>
</gene>
<evidence type="ECO:0000313" key="3">
    <source>
        <dbReference type="Proteomes" id="UP000011939"/>
    </source>
</evidence>
<dbReference type="STRING" id="1244083.CSUNSWCD_1334"/>
<name>M5ILF9_9BACT</name>
<comment type="caution">
    <text evidence="2">The sequence shown here is derived from an EMBL/GenBank/DDBJ whole genome shotgun (WGS) entry which is preliminary data.</text>
</comment>
<evidence type="ECO:0000256" key="1">
    <source>
        <dbReference type="SAM" id="Phobius"/>
    </source>
</evidence>
<keyword evidence="1" id="KW-0812">Transmembrane</keyword>
<feature type="transmembrane region" description="Helical" evidence="1">
    <location>
        <begin position="12"/>
        <end position="30"/>
    </location>
</feature>
<dbReference type="AlphaFoldDB" id="M5ILF9"/>
<sequence length="40" mass="4812">MPLFEGPENAIAAFFIFLRIFEFCANYSKFRLFKSKIYLK</sequence>
<protein>
    <submittedName>
        <fullName evidence="2">Uncharacterized protein</fullName>
    </submittedName>
</protein>
<evidence type="ECO:0000313" key="2">
    <source>
        <dbReference type="EMBL" id="EKU12010.1"/>
    </source>
</evidence>
<keyword evidence="1" id="KW-0472">Membrane</keyword>
<dbReference type="PATRIC" id="fig|1244083.3.peg.708"/>
<dbReference type="Proteomes" id="UP000011939">
    <property type="component" value="Unassembled WGS sequence"/>
</dbReference>
<accession>M5ILF9</accession>